<organism evidence="4 5">
    <name type="scientific">Helobdella robusta</name>
    <name type="common">Californian leech</name>
    <dbReference type="NCBI Taxonomy" id="6412"/>
    <lineage>
        <taxon>Eukaryota</taxon>
        <taxon>Metazoa</taxon>
        <taxon>Spiralia</taxon>
        <taxon>Lophotrochozoa</taxon>
        <taxon>Annelida</taxon>
        <taxon>Clitellata</taxon>
        <taxon>Hirudinea</taxon>
        <taxon>Rhynchobdellida</taxon>
        <taxon>Glossiphoniidae</taxon>
        <taxon>Helobdella</taxon>
    </lineage>
</organism>
<dbReference type="InterPro" id="IPR053164">
    <property type="entry name" value="IS1016-like_transposase"/>
</dbReference>
<reference evidence="3 5" key="2">
    <citation type="journal article" date="2013" name="Nature">
        <title>Insights into bilaterian evolution from three spiralian genomes.</title>
        <authorList>
            <person name="Simakov O."/>
            <person name="Marletaz F."/>
            <person name="Cho S.J."/>
            <person name="Edsinger-Gonzales E."/>
            <person name="Havlak P."/>
            <person name="Hellsten U."/>
            <person name="Kuo D.H."/>
            <person name="Larsson T."/>
            <person name="Lv J."/>
            <person name="Arendt D."/>
            <person name="Savage R."/>
            <person name="Osoegawa K."/>
            <person name="de Jong P."/>
            <person name="Grimwood J."/>
            <person name="Chapman J.A."/>
            <person name="Shapiro H."/>
            <person name="Aerts A."/>
            <person name="Otillar R.P."/>
            <person name="Terry A.Y."/>
            <person name="Boore J.L."/>
            <person name="Grigoriev I.V."/>
            <person name="Lindberg D.R."/>
            <person name="Seaver E.C."/>
            <person name="Weisblat D.A."/>
            <person name="Putnam N.H."/>
            <person name="Rokhsar D.S."/>
        </authorList>
    </citation>
    <scope>NUCLEOTIDE SEQUENCE</scope>
</reference>
<dbReference type="InParanoid" id="T1EN11"/>
<dbReference type="EnsemblMetazoa" id="HelroT158625">
    <property type="protein sequence ID" value="HelroP158625"/>
    <property type="gene ID" value="HelroG158625"/>
</dbReference>
<proteinExistence type="predicted"/>
<dbReference type="HOGENOM" id="CLU_647742_0_0_1"/>
<feature type="compositionally biased region" description="Low complexity" evidence="1">
    <location>
        <begin position="271"/>
        <end position="292"/>
    </location>
</feature>
<dbReference type="PANTHER" id="PTHR47163">
    <property type="entry name" value="DDE_TNP_IS1595 DOMAIN-CONTAINING PROTEIN"/>
    <property type="match status" value="1"/>
</dbReference>
<feature type="domain" description="Endonuclease/exonuclease/phosphatase" evidence="2">
    <location>
        <begin position="303"/>
        <end position="399"/>
    </location>
</feature>
<feature type="compositionally biased region" description="Low complexity" evidence="1">
    <location>
        <begin position="246"/>
        <end position="255"/>
    </location>
</feature>
<dbReference type="KEGG" id="hro:HELRODRAFT_158625"/>
<reference evidence="5" key="1">
    <citation type="submission" date="2012-12" db="EMBL/GenBank/DDBJ databases">
        <authorList>
            <person name="Hellsten U."/>
            <person name="Grimwood J."/>
            <person name="Chapman J.A."/>
            <person name="Shapiro H."/>
            <person name="Aerts A."/>
            <person name="Otillar R.P."/>
            <person name="Terry A.Y."/>
            <person name="Boore J.L."/>
            <person name="Simakov O."/>
            <person name="Marletaz F."/>
            <person name="Cho S.-J."/>
            <person name="Edsinger-Gonzales E."/>
            <person name="Havlak P."/>
            <person name="Kuo D.-H."/>
            <person name="Larsson T."/>
            <person name="Lv J."/>
            <person name="Arendt D."/>
            <person name="Savage R."/>
            <person name="Osoegawa K."/>
            <person name="de Jong P."/>
            <person name="Lindberg D.R."/>
            <person name="Seaver E.C."/>
            <person name="Weisblat D.A."/>
            <person name="Putnam N.H."/>
            <person name="Grigoriev I.V."/>
            <person name="Rokhsar D.S."/>
        </authorList>
    </citation>
    <scope>NUCLEOTIDE SEQUENCE</scope>
</reference>
<dbReference type="InterPro" id="IPR036691">
    <property type="entry name" value="Endo/exonu/phosph_ase_sf"/>
</dbReference>
<sequence>MAAQPMQIGSPGHMVKIDENIDTNEAFLVEVERRDAATSLSLIQRHIMPGTTKWSYEWGAYNANGNIGYQHDTVNHSRTFKAPIALYIRITWKIFGGLGCFKAPALVTLSYRKISPQSHNMKKVRMGSLELIMENQIPSHPTFHLIEAEKDYDIRGDKNKSSKKLLRRGDKKGIKTTRGHIHTKEKPCHKESKCYHCGEKHPTYDKTYANVTKEVSQKVDKSISCVITPAEPLKLSKKGKDIYLNNNNNTNNFNNNKDKNKSGKNISDSQNGNANNDYKYTNNNNGSHNKLNSKSKEDEIKRIQWNIRGLQSNLPELQILINEQQPQIICLQETKLNPNKLIDIKHYTTYSKAPPNLPMKSEIILKVINKLAKQLIIIGDFNGHNTSQSFQNKSVATNHNNAFIAHKESKERVILDFESNNNED</sequence>
<dbReference type="EMBL" id="AMQM01000091">
    <property type="status" value="NOT_ANNOTATED_CDS"/>
    <property type="molecule type" value="Genomic_DNA"/>
</dbReference>
<dbReference type="CTD" id="20197961"/>
<evidence type="ECO:0000313" key="5">
    <source>
        <dbReference type="Proteomes" id="UP000015101"/>
    </source>
</evidence>
<dbReference type="Gene3D" id="3.60.10.10">
    <property type="entry name" value="Endonuclease/exonuclease/phosphatase"/>
    <property type="match status" value="1"/>
</dbReference>
<reference evidence="4" key="3">
    <citation type="submission" date="2015-06" db="UniProtKB">
        <authorList>
            <consortium name="EnsemblMetazoa"/>
        </authorList>
    </citation>
    <scope>IDENTIFICATION</scope>
</reference>
<dbReference type="RefSeq" id="XP_009008881.1">
    <property type="nucleotide sequence ID" value="XM_009010633.1"/>
</dbReference>
<dbReference type="Pfam" id="PF03372">
    <property type="entry name" value="Exo_endo_phos"/>
    <property type="match status" value="1"/>
</dbReference>
<dbReference type="GO" id="GO:0003824">
    <property type="term" value="F:catalytic activity"/>
    <property type="evidence" value="ECO:0007669"/>
    <property type="project" value="InterPro"/>
</dbReference>
<dbReference type="SUPFAM" id="SSF56219">
    <property type="entry name" value="DNase I-like"/>
    <property type="match status" value="1"/>
</dbReference>
<evidence type="ECO:0000313" key="4">
    <source>
        <dbReference type="EnsemblMetazoa" id="HelroP158625"/>
    </source>
</evidence>
<dbReference type="OrthoDB" id="6140998at2759"/>
<feature type="region of interest" description="Disordered" evidence="1">
    <location>
        <begin position="246"/>
        <end position="295"/>
    </location>
</feature>
<keyword evidence="5" id="KW-1185">Reference proteome</keyword>
<dbReference type="InterPro" id="IPR005135">
    <property type="entry name" value="Endo/exonuclease/phosphatase"/>
</dbReference>
<gene>
    <name evidence="4" type="primary">20197961</name>
    <name evidence="3" type="ORF">HELRODRAFT_158625</name>
</gene>
<evidence type="ECO:0000313" key="3">
    <source>
        <dbReference type="EMBL" id="ESO12161.1"/>
    </source>
</evidence>
<accession>T1EN11</accession>
<dbReference type="GeneID" id="20197961"/>
<dbReference type="Proteomes" id="UP000015101">
    <property type="component" value="Unassembled WGS sequence"/>
</dbReference>
<protein>
    <recommendedName>
        <fullName evidence="2">Endonuclease/exonuclease/phosphatase domain-containing protein</fullName>
    </recommendedName>
</protein>
<dbReference type="AlphaFoldDB" id="T1EN11"/>
<name>T1EN11_HELRO</name>
<evidence type="ECO:0000256" key="1">
    <source>
        <dbReference type="SAM" id="MobiDB-lite"/>
    </source>
</evidence>
<evidence type="ECO:0000259" key="2">
    <source>
        <dbReference type="Pfam" id="PF03372"/>
    </source>
</evidence>
<dbReference type="PANTHER" id="PTHR47163:SF2">
    <property type="entry name" value="SI:DKEY-17M8.2"/>
    <property type="match status" value="1"/>
</dbReference>
<dbReference type="EMBL" id="KB095811">
    <property type="protein sequence ID" value="ESO12161.1"/>
    <property type="molecule type" value="Genomic_DNA"/>
</dbReference>